<accession>A0A9K3JJB0</accession>
<organism evidence="1 2">
    <name type="scientific">Helianthus annuus</name>
    <name type="common">Common sunflower</name>
    <dbReference type="NCBI Taxonomy" id="4232"/>
    <lineage>
        <taxon>Eukaryota</taxon>
        <taxon>Viridiplantae</taxon>
        <taxon>Streptophyta</taxon>
        <taxon>Embryophyta</taxon>
        <taxon>Tracheophyta</taxon>
        <taxon>Spermatophyta</taxon>
        <taxon>Magnoliopsida</taxon>
        <taxon>eudicotyledons</taxon>
        <taxon>Gunneridae</taxon>
        <taxon>Pentapetalae</taxon>
        <taxon>asterids</taxon>
        <taxon>campanulids</taxon>
        <taxon>Asterales</taxon>
        <taxon>Asteraceae</taxon>
        <taxon>Asteroideae</taxon>
        <taxon>Heliantheae alliance</taxon>
        <taxon>Heliantheae</taxon>
        <taxon>Helianthus</taxon>
    </lineage>
</organism>
<dbReference type="EMBL" id="MNCJ02000318">
    <property type="protein sequence ID" value="KAF5816091.1"/>
    <property type="molecule type" value="Genomic_DNA"/>
</dbReference>
<protein>
    <submittedName>
        <fullName evidence="1">Uncharacterized protein</fullName>
    </submittedName>
</protein>
<proteinExistence type="predicted"/>
<dbReference type="Gramene" id="mRNA:HanXRQr2_Chr03g0130511">
    <property type="protein sequence ID" value="CDS:HanXRQr2_Chr03g0130511.1"/>
    <property type="gene ID" value="HanXRQr2_Chr03g0130511"/>
</dbReference>
<reference evidence="1" key="2">
    <citation type="submission" date="2020-06" db="EMBL/GenBank/DDBJ databases">
        <title>Helianthus annuus Genome sequencing and assembly Release 2.</title>
        <authorList>
            <person name="Gouzy J."/>
            <person name="Langlade N."/>
            <person name="Munos S."/>
        </authorList>
    </citation>
    <scope>NUCLEOTIDE SEQUENCE</scope>
    <source>
        <tissue evidence="1">Leaves</tissue>
    </source>
</reference>
<dbReference type="Proteomes" id="UP000215914">
    <property type="component" value="Unassembled WGS sequence"/>
</dbReference>
<gene>
    <name evidence="1" type="ORF">HanXRQr2_Chr03g0130511</name>
</gene>
<reference evidence="1" key="1">
    <citation type="journal article" date="2017" name="Nature">
        <title>The sunflower genome provides insights into oil metabolism, flowering and Asterid evolution.</title>
        <authorList>
            <person name="Badouin H."/>
            <person name="Gouzy J."/>
            <person name="Grassa C.J."/>
            <person name="Murat F."/>
            <person name="Staton S.E."/>
            <person name="Cottret L."/>
            <person name="Lelandais-Briere C."/>
            <person name="Owens G.L."/>
            <person name="Carrere S."/>
            <person name="Mayjonade B."/>
            <person name="Legrand L."/>
            <person name="Gill N."/>
            <person name="Kane N.C."/>
            <person name="Bowers J.E."/>
            <person name="Hubner S."/>
            <person name="Bellec A."/>
            <person name="Berard A."/>
            <person name="Berges H."/>
            <person name="Blanchet N."/>
            <person name="Boniface M.C."/>
            <person name="Brunel D."/>
            <person name="Catrice O."/>
            <person name="Chaidir N."/>
            <person name="Claudel C."/>
            <person name="Donnadieu C."/>
            <person name="Faraut T."/>
            <person name="Fievet G."/>
            <person name="Helmstetter N."/>
            <person name="King M."/>
            <person name="Knapp S.J."/>
            <person name="Lai Z."/>
            <person name="Le Paslier M.C."/>
            <person name="Lippi Y."/>
            <person name="Lorenzon L."/>
            <person name="Mandel J.R."/>
            <person name="Marage G."/>
            <person name="Marchand G."/>
            <person name="Marquand E."/>
            <person name="Bret-Mestries E."/>
            <person name="Morien E."/>
            <person name="Nambeesan S."/>
            <person name="Nguyen T."/>
            <person name="Pegot-Espagnet P."/>
            <person name="Pouilly N."/>
            <person name="Raftis F."/>
            <person name="Sallet E."/>
            <person name="Schiex T."/>
            <person name="Thomas J."/>
            <person name="Vandecasteele C."/>
            <person name="Vares D."/>
            <person name="Vear F."/>
            <person name="Vautrin S."/>
            <person name="Crespi M."/>
            <person name="Mangin B."/>
            <person name="Burke J.M."/>
            <person name="Salse J."/>
            <person name="Munos S."/>
            <person name="Vincourt P."/>
            <person name="Rieseberg L.H."/>
            <person name="Langlade N.B."/>
        </authorList>
    </citation>
    <scope>NUCLEOTIDE SEQUENCE</scope>
    <source>
        <tissue evidence="1">Leaves</tissue>
    </source>
</reference>
<evidence type="ECO:0000313" key="1">
    <source>
        <dbReference type="EMBL" id="KAF5816091.1"/>
    </source>
</evidence>
<dbReference type="AlphaFoldDB" id="A0A9K3JJB0"/>
<name>A0A9K3JJB0_HELAN</name>
<sequence length="60" mass="7229">MKKWLKRFRTRRFEREHGITTKRLMTTRTVDMAWRTRSLRVLPMLLLPALSFGSVCIMGF</sequence>
<keyword evidence="2" id="KW-1185">Reference proteome</keyword>
<evidence type="ECO:0000313" key="2">
    <source>
        <dbReference type="Proteomes" id="UP000215914"/>
    </source>
</evidence>
<comment type="caution">
    <text evidence="1">The sequence shown here is derived from an EMBL/GenBank/DDBJ whole genome shotgun (WGS) entry which is preliminary data.</text>
</comment>